<dbReference type="FunFam" id="1.10.510.10:FF:000713">
    <property type="entry name" value="Non-specific serine/threonine protein kinase"/>
    <property type="match status" value="1"/>
</dbReference>
<dbReference type="Gene3D" id="1.10.510.10">
    <property type="entry name" value="Transferase(Phosphotransferase) domain 1"/>
    <property type="match status" value="1"/>
</dbReference>
<dbReference type="Proteomes" id="UP000053237">
    <property type="component" value="Unassembled WGS sequence"/>
</dbReference>
<keyword evidence="7" id="KW-0418">Kinase</keyword>
<evidence type="ECO:0000259" key="14">
    <source>
        <dbReference type="PROSITE" id="PS50178"/>
    </source>
</evidence>
<organism evidence="16 17">
    <name type="scientific">Albugo candida</name>
    <dbReference type="NCBI Taxonomy" id="65357"/>
    <lineage>
        <taxon>Eukaryota</taxon>
        <taxon>Sar</taxon>
        <taxon>Stramenopiles</taxon>
        <taxon>Oomycota</taxon>
        <taxon>Peronosporomycetes</taxon>
        <taxon>Albuginales</taxon>
        <taxon>Albuginaceae</taxon>
        <taxon>Albugo</taxon>
    </lineage>
</organism>
<dbReference type="STRING" id="65357.A0A024GSJ0"/>
<keyword evidence="17" id="KW-1185">Reference proteome</keyword>
<evidence type="ECO:0000256" key="2">
    <source>
        <dbReference type="ARBA" id="ARBA00022553"/>
    </source>
</evidence>
<dbReference type="Pfam" id="PF01363">
    <property type="entry name" value="FYVE"/>
    <property type="match status" value="1"/>
</dbReference>
<evidence type="ECO:0000256" key="4">
    <source>
        <dbReference type="ARBA" id="ARBA00022723"/>
    </source>
</evidence>
<dbReference type="GO" id="GO:0005524">
    <property type="term" value="F:ATP binding"/>
    <property type="evidence" value="ECO:0007669"/>
    <property type="project" value="UniProtKB-UniRule"/>
</dbReference>
<evidence type="ECO:0000256" key="8">
    <source>
        <dbReference type="ARBA" id="ARBA00022833"/>
    </source>
</evidence>
<keyword evidence="3" id="KW-0808">Transferase</keyword>
<dbReference type="OrthoDB" id="421951at2759"/>
<comment type="caution">
    <text evidence="16">The sequence shown here is derived from an EMBL/GenBank/DDBJ whole genome shotgun (WGS) entry which is preliminary data.</text>
</comment>
<keyword evidence="6 10" id="KW-0863">Zinc-finger</keyword>
<feature type="domain" description="Protein kinase" evidence="13">
    <location>
        <begin position="592"/>
        <end position="861"/>
    </location>
</feature>
<dbReference type="GO" id="GO:0004674">
    <property type="term" value="F:protein serine/threonine kinase activity"/>
    <property type="evidence" value="ECO:0007669"/>
    <property type="project" value="UniProtKB-KW"/>
</dbReference>
<keyword evidence="9 11" id="KW-0067">ATP-binding</keyword>
<dbReference type="PROSITE" id="PS51285">
    <property type="entry name" value="AGC_KINASE_CTER"/>
    <property type="match status" value="1"/>
</dbReference>
<dbReference type="Pfam" id="PF00069">
    <property type="entry name" value="Pkinase"/>
    <property type="match status" value="1"/>
</dbReference>
<evidence type="ECO:0000256" key="11">
    <source>
        <dbReference type="PROSITE-ProRule" id="PRU10141"/>
    </source>
</evidence>
<evidence type="ECO:0000256" key="6">
    <source>
        <dbReference type="ARBA" id="ARBA00022771"/>
    </source>
</evidence>
<dbReference type="InterPro" id="IPR035892">
    <property type="entry name" value="C2_domain_sf"/>
</dbReference>
<dbReference type="EMBL" id="CAIX01000359">
    <property type="protein sequence ID" value="CCI49881.1"/>
    <property type="molecule type" value="Genomic_DNA"/>
</dbReference>
<dbReference type="PROSITE" id="PS50004">
    <property type="entry name" value="C2"/>
    <property type="match status" value="1"/>
</dbReference>
<dbReference type="InterPro" id="IPR000961">
    <property type="entry name" value="AGC-kinase_C"/>
</dbReference>
<accession>A0A024GSJ0</accession>
<dbReference type="SUPFAM" id="SSF56112">
    <property type="entry name" value="Protein kinase-like (PK-like)"/>
    <property type="match status" value="1"/>
</dbReference>
<evidence type="ECO:0000256" key="1">
    <source>
        <dbReference type="ARBA" id="ARBA00022527"/>
    </source>
</evidence>
<dbReference type="CDD" id="cd05123">
    <property type="entry name" value="STKc_AGC"/>
    <property type="match status" value="1"/>
</dbReference>
<feature type="domain" description="FYVE-type" evidence="14">
    <location>
        <begin position="468"/>
        <end position="524"/>
    </location>
</feature>
<dbReference type="SMART" id="SM00133">
    <property type="entry name" value="S_TK_X"/>
    <property type="match status" value="1"/>
</dbReference>
<evidence type="ECO:0000313" key="16">
    <source>
        <dbReference type="EMBL" id="CCI49881.1"/>
    </source>
</evidence>
<dbReference type="Gene3D" id="3.30.40.10">
    <property type="entry name" value="Zinc/RING finger domain, C3HC4 (zinc finger)"/>
    <property type="match status" value="1"/>
</dbReference>
<keyword evidence="8" id="KW-0862">Zinc</keyword>
<dbReference type="InterPro" id="IPR000008">
    <property type="entry name" value="C2_dom"/>
</dbReference>
<sequence>MDVQVCRMFYASLYLNKCENRTLTVFEGRGYYRNEDELEELVQSLIGQIQSKMKNELLLREIFIPNSRAEAKANIFVSHNYATCTKLCIFLQAGPGIKPGIWSKIINAKNGFQSSMIPYLKTATQSGFAVVIMNPSTNTAIVHGHRTKILHASTPQDHVMYVWKQYIMPNAAKEINFVAYDNAGALLKTLLNNLSKRDSTRVAGIVFVESSHTISPTDSAHTRKILSTRSVNFEASDEPTFSEIAASRSQLGCTSLSVGRSSGDISNRDWTLHSVQTSTFVFFQAVTLGMNEAIDAIRATLPNKVVVTVNRARLTGQPYNNPFAVVQCVGQKKETVGNHKYTMDPEWNQSFSFPVGNADEIITISIKDKMFPLGSTNLGYVSIKMNEIGLNRADRRWYALRHGKDAQSRGNGEVELTLEWIHDTFVARSDNLIRSQNRTAYNDSSPSSSGGQGLGNASLDSMGTLPTDASNNCCYLCQKSFVLHRKRYCRMCLRVVCASCSERLFFPGFSEAKRVCLGCCDLNTMLQNKVACCRSQGMSSDSLALGLAGSLYAHRHDQYADEMKNMSERLAVMRQRELAKEAEKKPMTIEDFELLKVVGRGAFGKVLLVKKKEGKSRGDIFAMKILVKSHIVKNGQIENTRAEQHILKEIDHPFIVRLRYAFQNSEKLYLIMDYYPGGSMFYHLRKSKRFSEERARMYMAQLLLALMHLHEKQIAYRDLKLENILIDQQGNIALTDFGLSKEGQTINGDIRASQADLAMKTICGTAEYMAPELLRHHPYGKVVDWWSYGILLFEMLTGKTPFVDRNRRQMFKNIMQAEIVYPSYVSPSARSLILKLLNRDPSKRLGSGRRGGQDIMDHAFFEPLDWEKVLRKEYTPPFVPEVSSIDDVTNVPEMFQSMLAVDSPVKGKQGDGHHFEDFSYQEHTMMLA</sequence>
<keyword evidence="5 11" id="KW-0547">Nucleotide-binding</keyword>
<keyword evidence="1" id="KW-0723">Serine/threonine-protein kinase</keyword>
<proteinExistence type="predicted"/>
<feature type="domain" description="C2" evidence="12">
    <location>
        <begin position="286"/>
        <end position="398"/>
    </location>
</feature>
<gene>
    <name evidence="16" type="ORF">BN9_113550</name>
</gene>
<feature type="domain" description="AGC-kinase C-terminal" evidence="15">
    <location>
        <begin position="862"/>
        <end position="928"/>
    </location>
</feature>
<evidence type="ECO:0000313" key="17">
    <source>
        <dbReference type="Proteomes" id="UP000053237"/>
    </source>
</evidence>
<dbReference type="InterPro" id="IPR000719">
    <property type="entry name" value="Prot_kinase_dom"/>
</dbReference>
<dbReference type="PROSITE" id="PS50011">
    <property type="entry name" value="PROTEIN_KINASE_DOM"/>
    <property type="match status" value="1"/>
</dbReference>
<reference evidence="16 17" key="1">
    <citation type="submission" date="2012-05" db="EMBL/GenBank/DDBJ databases">
        <title>Recombination and specialization in a pathogen metapopulation.</title>
        <authorList>
            <person name="Gardiner A."/>
            <person name="Kemen E."/>
            <person name="Schultz-Larsen T."/>
            <person name="MacLean D."/>
            <person name="Van Oosterhout C."/>
            <person name="Jones J.D.G."/>
        </authorList>
    </citation>
    <scope>NUCLEOTIDE SEQUENCE [LARGE SCALE GENOMIC DNA]</scope>
    <source>
        <strain evidence="16 17">Ac Nc2</strain>
    </source>
</reference>
<evidence type="ECO:0000259" key="12">
    <source>
        <dbReference type="PROSITE" id="PS50004"/>
    </source>
</evidence>
<dbReference type="SUPFAM" id="SSF49562">
    <property type="entry name" value="C2 domain (Calcium/lipid-binding domain, CaLB)"/>
    <property type="match status" value="1"/>
</dbReference>
<dbReference type="GO" id="GO:0008270">
    <property type="term" value="F:zinc ion binding"/>
    <property type="evidence" value="ECO:0007669"/>
    <property type="project" value="UniProtKB-KW"/>
</dbReference>
<dbReference type="InterPro" id="IPR008271">
    <property type="entry name" value="Ser/Thr_kinase_AS"/>
</dbReference>
<dbReference type="InterPro" id="IPR011011">
    <property type="entry name" value="Znf_FYVE_PHD"/>
</dbReference>
<evidence type="ECO:0008006" key="18">
    <source>
        <dbReference type="Google" id="ProtNLM"/>
    </source>
</evidence>
<keyword evidence="2" id="KW-0597">Phosphoprotein</keyword>
<dbReference type="PANTHER" id="PTHR24351">
    <property type="entry name" value="RIBOSOMAL PROTEIN S6 KINASE"/>
    <property type="match status" value="1"/>
</dbReference>
<dbReference type="PROSITE" id="PS00108">
    <property type="entry name" value="PROTEIN_KINASE_ST"/>
    <property type="match status" value="1"/>
</dbReference>
<dbReference type="InterPro" id="IPR013083">
    <property type="entry name" value="Znf_RING/FYVE/PHD"/>
</dbReference>
<name>A0A024GSJ0_9STRA</name>
<evidence type="ECO:0000256" key="9">
    <source>
        <dbReference type="ARBA" id="ARBA00022840"/>
    </source>
</evidence>
<dbReference type="SUPFAM" id="SSF57903">
    <property type="entry name" value="FYVE/PHD zinc finger"/>
    <property type="match status" value="1"/>
</dbReference>
<dbReference type="Pfam" id="PF22749">
    <property type="entry name" value="Arb2"/>
    <property type="match status" value="1"/>
</dbReference>
<dbReference type="CDD" id="cd00065">
    <property type="entry name" value="FYVE_like_SF"/>
    <property type="match status" value="1"/>
</dbReference>
<dbReference type="Pfam" id="PF00168">
    <property type="entry name" value="C2"/>
    <property type="match status" value="1"/>
</dbReference>
<feature type="binding site" evidence="11">
    <location>
        <position position="624"/>
    </location>
    <ligand>
        <name>ATP</name>
        <dbReference type="ChEBI" id="CHEBI:30616"/>
    </ligand>
</feature>
<dbReference type="FunFam" id="3.30.200.20:FF:000042">
    <property type="entry name" value="Aurora kinase A"/>
    <property type="match status" value="1"/>
</dbReference>
<dbReference type="InterPro" id="IPR017441">
    <property type="entry name" value="Protein_kinase_ATP_BS"/>
</dbReference>
<evidence type="ECO:0000256" key="3">
    <source>
        <dbReference type="ARBA" id="ARBA00022679"/>
    </source>
</evidence>
<dbReference type="AlphaFoldDB" id="A0A024GSJ0"/>
<protein>
    <recommendedName>
        <fullName evidence="18">Protein kinase C</fullName>
    </recommendedName>
</protein>
<dbReference type="PROSITE" id="PS50178">
    <property type="entry name" value="ZF_FYVE"/>
    <property type="match status" value="1"/>
</dbReference>
<dbReference type="InterPro" id="IPR053858">
    <property type="entry name" value="Arb2_dom"/>
</dbReference>
<dbReference type="SMART" id="SM00220">
    <property type="entry name" value="S_TKc"/>
    <property type="match status" value="1"/>
</dbReference>
<dbReference type="InterPro" id="IPR000306">
    <property type="entry name" value="Znf_FYVE"/>
</dbReference>
<dbReference type="InterPro" id="IPR017455">
    <property type="entry name" value="Znf_FYVE-rel"/>
</dbReference>
<dbReference type="InParanoid" id="A0A024GSJ0"/>
<keyword evidence="4" id="KW-0479">Metal-binding</keyword>
<dbReference type="SMART" id="SM00239">
    <property type="entry name" value="C2"/>
    <property type="match status" value="1"/>
</dbReference>
<evidence type="ECO:0000259" key="13">
    <source>
        <dbReference type="PROSITE" id="PS50011"/>
    </source>
</evidence>
<dbReference type="PROSITE" id="PS00107">
    <property type="entry name" value="PROTEIN_KINASE_ATP"/>
    <property type="match status" value="1"/>
</dbReference>
<evidence type="ECO:0000256" key="10">
    <source>
        <dbReference type="PROSITE-ProRule" id="PRU00091"/>
    </source>
</evidence>
<dbReference type="InterPro" id="IPR045270">
    <property type="entry name" value="STKc_AGC"/>
</dbReference>
<dbReference type="CDD" id="cd00030">
    <property type="entry name" value="C2"/>
    <property type="match status" value="1"/>
</dbReference>
<dbReference type="Gene3D" id="3.30.200.20">
    <property type="entry name" value="Phosphorylase Kinase, domain 1"/>
    <property type="match status" value="1"/>
</dbReference>
<dbReference type="Gene3D" id="2.60.40.150">
    <property type="entry name" value="C2 domain"/>
    <property type="match status" value="1"/>
</dbReference>
<dbReference type="InterPro" id="IPR011009">
    <property type="entry name" value="Kinase-like_dom_sf"/>
</dbReference>
<evidence type="ECO:0000259" key="15">
    <source>
        <dbReference type="PROSITE" id="PS51285"/>
    </source>
</evidence>
<evidence type="ECO:0000256" key="5">
    <source>
        <dbReference type="ARBA" id="ARBA00022741"/>
    </source>
</evidence>
<evidence type="ECO:0000256" key="7">
    <source>
        <dbReference type="ARBA" id="ARBA00022777"/>
    </source>
</evidence>